<keyword evidence="3" id="KW-0996">Nickel insertion</keyword>
<dbReference type="OrthoDB" id="9798842at2"/>
<comment type="function">
    <text evidence="3">Required for maturation of urease via the functional incorporation of the urease nickel metallocenter.</text>
</comment>
<dbReference type="PANTHER" id="PTHR33643:SF1">
    <property type="entry name" value="UREASE ACCESSORY PROTEIN D"/>
    <property type="match status" value="1"/>
</dbReference>
<keyword evidence="2 3" id="KW-0143">Chaperone</keyword>
<comment type="caution">
    <text evidence="4">The sequence shown here is derived from an EMBL/GenBank/DDBJ whole genome shotgun (WGS) entry which is preliminary data.</text>
</comment>
<name>A0A0F5YFY1_9CYAN</name>
<dbReference type="PANTHER" id="PTHR33643">
    <property type="entry name" value="UREASE ACCESSORY PROTEIN D"/>
    <property type="match status" value="1"/>
</dbReference>
<comment type="subcellular location">
    <subcellularLocation>
        <location evidence="3">Cytoplasm</location>
    </subcellularLocation>
</comment>
<proteinExistence type="inferred from homology"/>
<evidence type="ECO:0000256" key="3">
    <source>
        <dbReference type="HAMAP-Rule" id="MF_01384"/>
    </source>
</evidence>
<accession>A0A0F5YFY1</accession>
<dbReference type="Pfam" id="PF01774">
    <property type="entry name" value="UreD"/>
    <property type="match status" value="1"/>
</dbReference>
<dbReference type="GO" id="GO:0016151">
    <property type="term" value="F:nickel cation binding"/>
    <property type="evidence" value="ECO:0007669"/>
    <property type="project" value="UniProtKB-UniRule"/>
</dbReference>
<comment type="similarity">
    <text evidence="1 3">Belongs to the UreD family.</text>
</comment>
<dbReference type="GO" id="GO:0005737">
    <property type="term" value="C:cytoplasm"/>
    <property type="evidence" value="ECO:0007669"/>
    <property type="project" value="UniProtKB-SubCell"/>
</dbReference>
<sequence length="280" mass="31824">MTPEKSTGWQGILRLKYAKDNNSTKLIEAYSQAPLKIQRSFYPEGKDICHNVILHTAGGIVGGDRLLQEIHLQPKTQAVITTASASKIYRSSGKQAKQTVKIKVDENACCEYLPRETIIFNGAIYRQDLQVELGQNATWLGWEITRFGRTARGEKYTQGEWRSCTEIWQNGKPLWIDRQWLPASEEILTSPHGLAGQAIVGTLAWVGHSVSEEMLKEIRQLWNPPDTLGEVGVTQLLSGLLCRYRGNTTQEVINWFTTVWQLIRQNHQGRVITQPRVWKI</sequence>
<organism evidence="4 5">
    <name type="scientific">Limnoraphis robusta CS-951</name>
    <dbReference type="NCBI Taxonomy" id="1637645"/>
    <lineage>
        <taxon>Bacteria</taxon>
        <taxon>Bacillati</taxon>
        <taxon>Cyanobacteriota</taxon>
        <taxon>Cyanophyceae</taxon>
        <taxon>Oscillatoriophycideae</taxon>
        <taxon>Oscillatoriales</taxon>
        <taxon>Sirenicapillariaceae</taxon>
        <taxon>Limnoraphis</taxon>
    </lineage>
</organism>
<dbReference type="Proteomes" id="UP000033607">
    <property type="component" value="Unassembled WGS sequence"/>
</dbReference>
<evidence type="ECO:0000313" key="4">
    <source>
        <dbReference type="EMBL" id="KKD37537.2"/>
    </source>
</evidence>
<dbReference type="InterPro" id="IPR002669">
    <property type="entry name" value="UreD"/>
</dbReference>
<reference evidence="4 5" key="1">
    <citation type="submission" date="2015-06" db="EMBL/GenBank/DDBJ databases">
        <title>Draft genome assembly of filamentous brackish cyanobacterium Limnoraphis robusta strain CS-951.</title>
        <authorList>
            <person name="Willis A."/>
            <person name="Parks M."/>
            <person name="Burford M.A."/>
        </authorList>
    </citation>
    <scope>NUCLEOTIDE SEQUENCE [LARGE SCALE GENOMIC DNA]</scope>
    <source>
        <strain evidence="4 5">CS-951</strain>
    </source>
</reference>
<dbReference type="PATRIC" id="fig|1637645.4.peg.6844"/>
<evidence type="ECO:0000313" key="5">
    <source>
        <dbReference type="Proteomes" id="UP000033607"/>
    </source>
</evidence>
<evidence type="ECO:0000256" key="2">
    <source>
        <dbReference type="ARBA" id="ARBA00023186"/>
    </source>
</evidence>
<dbReference type="AlphaFoldDB" id="A0A0F5YFY1"/>
<keyword evidence="3" id="KW-0963">Cytoplasm</keyword>
<dbReference type="HAMAP" id="MF_01384">
    <property type="entry name" value="UreD"/>
    <property type="match status" value="1"/>
</dbReference>
<dbReference type="RefSeq" id="WP_049561697.1">
    <property type="nucleotide sequence ID" value="NZ_LATL02000350.1"/>
</dbReference>
<comment type="subunit">
    <text evidence="3">UreD, UreF and UreG form a complex that acts as a GTP-hydrolysis-dependent molecular chaperone, activating the urease apoprotein by helping to assemble the nickel containing metallocenter of UreC. The UreE protein probably delivers the nickel.</text>
</comment>
<evidence type="ECO:0000256" key="1">
    <source>
        <dbReference type="ARBA" id="ARBA00007177"/>
    </source>
</evidence>
<protein>
    <recommendedName>
        <fullName evidence="3">Urease accessory protein UreD</fullName>
    </recommendedName>
</protein>
<dbReference type="EMBL" id="LATL02000350">
    <property type="protein sequence ID" value="KKD37537.2"/>
    <property type="molecule type" value="Genomic_DNA"/>
</dbReference>
<gene>
    <name evidence="3" type="primary">ureD</name>
    <name evidence="4" type="ORF">WN50_13820</name>
</gene>